<dbReference type="Proteomes" id="UP000184384">
    <property type="component" value="Unassembled WGS sequence"/>
</dbReference>
<reference evidence="5" key="1">
    <citation type="submission" date="2016-11" db="EMBL/GenBank/DDBJ databases">
        <authorList>
            <person name="Jaros S."/>
            <person name="Januszkiewicz K."/>
            <person name="Wedrychowicz H."/>
        </authorList>
    </citation>
    <scope>NUCLEOTIDE SEQUENCE [LARGE SCALE GENOMIC DNA]</scope>
    <source>
        <strain evidence="5">DSM 19729</strain>
    </source>
</reference>
<dbReference type="Gene3D" id="3.60.20.10">
    <property type="entry name" value="Glutamine Phosphoribosylpyrophosphate, subunit 1, domain 1"/>
    <property type="match status" value="1"/>
</dbReference>
<accession>A0A1M5KTM1</accession>
<evidence type="ECO:0000256" key="2">
    <source>
        <dbReference type="ARBA" id="ARBA00022962"/>
    </source>
</evidence>
<evidence type="ECO:0000313" key="4">
    <source>
        <dbReference type="EMBL" id="PRZ26399.1"/>
    </source>
</evidence>
<sequence length="632" mass="71838">MSDALKHECGIALVRLLKPLEFYKEKYGTAFYGVQKMYLMMEKQHNRGQDGAGFASIKLDMEPGERYISRVRSNHAQPIQDVFAQINERINEEMVSHPEYADNVALQKKNIPYVGEVYLGHVRYGTFGKNSIENVHPFLRQNNWMHRNLIVAGNFNMTNVKELFADLVRLGQHPKEMADTVTVMEKIGHFLDDEVTQLYNDCKNEGLSKREASPVIGDRLDVARILRRASKNWDGGYAMAGLIGHGDAFVTRDPAGIRPAYYYQDDEVVVVASERPVIQTVFNVDYDKIQEIKPGHAIIVKKDGTVLDEQIREALPLKACSFERIYFSRGSDAEIYQERKDLGKLILPAVLDSIDQDTDNTVFSYIPNTAETSFYGMVEAAQDFLNKRKNDYILANKDTLTTDSLQELLSVKIRTEKVAIKDAKLRTFITEDSSRDDLVAHVYDVTYGVIKPTDNLVIIDDSIVRGTTLKMSIIKMMDRLNPKRIVIVSSAPQIRYPDCYGIDMAKLEGLVAFRAALELLKERNLYHIVDEVYAKCKAQENFVDTEVVNYVTAIYAPFQPQEVSDKIAEMLSSPEIKAEVKIIFQTVEDLHVACPKNLGDWYFTGDYPTPGGNRVVNRAFMNFYEGKDARAY</sequence>
<dbReference type="EMBL" id="FQWO01000002">
    <property type="protein sequence ID" value="SHG55503.1"/>
    <property type="molecule type" value="Genomic_DNA"/>
</dbReference>
<name>A0A1M5KTM1_9FLAO</name>
<reference evidence="4 7" key="3">
    <citation type="submission" date="2018-03" db="EMBL/GenBank/DDBJ databases">
        <title>Genomic Encyclopedia of Archaeal and Bacterial Type Strains, Phase II (KMG-II): from individual species to whole genera.</title>
        <authorList>
            <person name="Goeker M."/>
        </authorList>
    </citation>
    <scope>NUCLEOTIDE SEQUENCE [LARGE SCALE GENOMIC DNA]</scope>
    <source>
        <strain evidence="4 7">DSM 17797</strain>
    </source>
</reference>
<keyword evidence="5" id="KW-0328">Glycosyltransferase</keyword>
<evidence type="ECO:0000256" key="1">
    <source>
        <dbReference type="ARBA" id="ARBA00022679"/>
    </source>
</evidence>
<dbReference type="PROSITE" id="PS51278">
    <property type="entry name" value="GATASE_TYPE_2"/>
    <property type="match status" value="1"/>
</dbReference>
<dbReference type="STRING" id="280093.SAMN05443373_102367"/>
<dbReference type="CDD" id="cd06223">
    <property type="entry name" value="PRTases_typeI"/>
    <property type="match status" value="1"/>
</dbReference>
<feature type="domain" description="Glutamine amidotransferase type-2" evidence="3">
    <location>
        <begin position="9"/>
        <end position="303"/>
    </location>
</feature>
<dbReference type="GO" id="GO:0016757">
    <property type="term" value="F:glycosyltransferase activity"/>
    <property type="evidence" value="ECO:0007669"/>
    <property type="project" value="UniProtKB-KW"/>
</dbReference>
<evidence type="ECO:0000313" key="7">
    <source>
        <dbReference type="Proteomes" id="UP000237771"/>
    </source>
</evidence>
<dbReference type="InterPro" id="IPR017932">
    <property type="entry name" value="GATase_2_dom"/>
</dbReference>
<dbReference type="RefSeq" id="WP_072940847.1">
    <property type="nucleotide sequence ID" value="NZ_FQWO01000002.1"/>
</dbReference>
<dbReference type="Proteomes" id="UP000237771">
    <property type="component" value="Unassembled WGS sequence"/>
</dbReference>
<evidence type="ECO:0000313" key="6">
    <source>
        <dbReference type="Proteomes" id="UP000184384"/>
    </source>
</evidence>
<dbReference type="InterPro" id="IPR029055">
    <property type="entry name" value="Ntn_hydrolases_N"/>
</dbReference>
<protein>
    <submittedName>
        <fullName evidence="5">Amidophosphoribosyltransferase</fullName>
    </submittedName>
</protein>
<keyword evidence="1 5" id="KW-0808">Transferase</keyword>
<evidence type="ECO:0000313" key="5">
    <source>
        <dbReference type="EMBL" id="SHG55503.1"/>
    </source>
</evidence>
<organism evidence="5 6">
    <name type="scientific">Flavobacterium granuli</name>
    <dbReference type="NCBI Taxonomy" id="280093"/>
    <lineage>
        <taxon>Bacteria</taxon>
        <taxon>Pseudomonadati</taxon>
        <taxon>Bacteroidota</taxon>
        <taxon>Flavobacteriia</taxon>
        <taxon>Flavobacteriales</taxon>
        <taxon>Flavobacteriaceae</taxon>
        <taxon>Flavobacterium</taxon>
    </lineage>
</organism>
<dbReference type="AlphaFoldDB" id="A0A1M5KTM1"/>
<dbReference type="PANTHER" id="PTHR11907">
    <property type="entry name" value="AMIDOPHOSPHORIBOSYLTRANSFERASE"/>
    <property type="match status" value="1"/>
</dbReference>
<dbReference type="InterPro" id="IPR000836">
    <property type="entry name" value="PRTase_dom"/>
</dbReference>
<dbReference type="InterPro" id="IPR029057">
    <property type="entry name" value="PRTase-like"/>
</dbReference>
<keyword evidence="2" id="KW-0315">Glutamine amidotransferase</keyword>
<keyword evidence="7" id="KW-1185">Reference proteome</keyword>
<dbReference type="SUPFAM" id="SSF56235">
    <property type="entry name" value="N-terminal nucleophile aminohydrolases (Ntn hydrolases)"/>
    <property type="match status" value="1"/>
</dbReference>
<gene>
    <name evidence="4" type="ORF">BC624_102367</name>
    <name evidence="5" type="ORF">SAMN05443373_102367</name>
</gene>
<reference evidence="6" key="2">
    <citation type="submission" date="2016-11" db="EMBL/GenBank/DDBJ databases">
        <authorList>
            <person name="Varghese N."/>
            <person name="Submissions S."/>
        </authorList>
    </citation>
    <scope>NUCLEOTIDE SEQUENCE [LARGE SCALE GENOMIC DNA]</scope>
    <source>
        <strain evidence="6">DSM 19729</strain>
    </source>
</reference>
<dbReference type="EMBL" id="PVUB01000002">
    <property type="protein sequence ID" value="PRZ26399.1"/>
    <property type="molecule type" value="Genomic_DNA"/>
</dbReference>
<proteinExistence type="predicted"/>
<evidence type="ECO:0000259" key="3">
    <source>
        <dbReference type="PROSITE" id="PS51278"/>
    </source>
</evidence>
<dbReference type="SUPFAM" id="SSF53271">
    <property type="entry name" value="PRTase-like"/>
    <property type="match status" value="1"/>
</dbReference>
<dbReference type="OrthoDB" id="9801213at2"/>